<evidence type="ECO:0000313" key="8">
    <source>
        <dbReference type="EMBL" id="SNS30076.1"/>
    </source>
</evidence>
<keyword evidence="4" id="KW-0560">Oxidoreductase</keyword>
<dbReference type="OrthoDB" id="9780392at2"/>
<evidence type="ECO:0000256" key="4">
    <source>
        <dbReference type="ARBA" id="ARBA00023002"/>
    </source>
</evidence>
<dbReference type="NCBIfam" id="NF004231">
    <property type="entry name" value="PRK05679.1"/>
    <property type="match status" value="1"/>
</dbReference>
<dbReference type="GO" id="GO:0008615">
    <property type="term" value="P:pyridoxine biosynthetic process"/>
    <property type="evidence" value="ECO:0007669"/>
    <property type="project" value="InterPro"/>
</dbReference>
<evidence type="ECO:0000256" key="5">
    <source>
        <dbReference type="PIRSR" id="PIRSR000190-2"/>
    </source>
</evidence>
<keyword evidence="3 5" id="KW-0288">FMN</keyword>
<gene>
    <name evidence="8" type="ORF">SAMN05216276_100768</name>
</gene>
<evidence type="ECO:0000256" key="3">
    <source>
        <dbReference type="ARBA" id="ARBA00022643"/>
    </source>
</evidence>
<feature type="binding site" evidence="5">
    <location>
        <position position="111"/>
    </location>
    <ligand>
        <name>FMN</name>
        <dbReference type="ChEBI" id="CHEBI:58210"/>
    </ligand>
</feature>
<name>A0A239DCD4_9ACTN</name>
<evidence type="ECO:0000259" key="6">
    <source>
        <dbReference type="Pfam" id="PF01243"/>
    </source>
</evidence>
<accession>A0A239DCD4</accession>
<comment type="similarity">
    <text evidence="1">Belongs to the pyridoxamine 5'-phosphate oxidase family.</text>
</comment>
<protein>
    <submittedName>
        <fullName evidence="8">Pyridoxamine 5'-phosphate oxidase</fullName>
    </submittedName>
</protein>
<dbReference type="GO" id="GO:0004733">
    <property type="term" value="F:pyridoxamine phosphate oxidase activity"/>
    <property type="evidence" value="ECO:0007669"/>
    <property type="project" value="InterPro"/>
</dbReference>
<feature type="binding site" evidence="5">
    <location>
        <begin position="146"/>
        <end position="147"/>
    </location>
    <ligand>
        <name>FMN</name>
        <dbReference type="ChEBI" id="CHEBI:58210"/>
    </ligand>
</feature>
<comment type="cofactor">
    <cofactor evidence="5">
        <name>FMN</name>
        <dbReference type="ChEBI" id="CHEBI:58210"/>
    </cofactor>
    <text evidence="5">Binds 1 FMN per subunit.</text>
</comment>
<dbReference type="InterPro" id="IPR019576">
    <property type="entry name" value="Pyridoxamine_oxidase_dimer_C"/>
</dbReference>
<evidence type="ECO:0000313" key="9">
    <source>
        <dbReference type="Proteomes" id="UP000198282"/>
    </source>
</evidence>
<keyword evidence="2" id="KW-0285">Flavoprotein</keyword>
<dbReference type="Proteomes" id="UP000198282">
    <property type="component" value="Unassembled WGS sequence"/>
</dbReference>
<feature type="domain" description="Pyridoxine 5'-phosphate oxidase dimerisation C-terminal" evidence="7">
    <location>
        <begin position="178"/>
        <end position="218"/>
    </location>
</feature>
<feature type="domain" description="Pyridoxamine 5'-phosphate oxidase N-terminal" evidence="6">
    <location>
        <begin position="40"/>
        <end position="164"/>
    </location>
</feature>
<reference evidence="8 9" key="1">
    <citation type="submission" date="2017-06" db="EMBL/GenBank/DDBJ databases">
        <authorList>
            <person name="Kim H.J."/>
            <person name="Triplett B.A."/>
        </authorList>
    </citation>
    <scope>NUCLEOTIDE SEQUENCE [LARGE SCALE GENOMIC DNA]</scope>
    <source>
        <strain evidence="8 9">CGMCC 4.2132</strain>
    </source>
</reference>
<proteinExistence type="inferred from homology"/>
<dbReference type="PANTHER" id="PTHR10851:SF0">
    <property type="entry name" value="PYRIDOXINE-5'-PHOSPHATE OXIDASE"/>
    <property type="match status" value="1"/>
</dbReference>
<dbReference type="Gene3D" id="2.30.110.10">
    <property type="entry name" value="Electron Transport, Fmn-binding Protein, Chain A"/>
    <property type="match status" value="1"/>
</dbReference>
<dbReference type="PANTHER" id="PTHR10851">
    <property type="entry name" value="PYRIDOXINE-5-PHOSPHATE OXIDASE"/>
    <property type="match status" value="1"/>
</dbReference>
<feature type="binding site" evidence="5">
    <location>
        <position position="191"/>
    </location>
    <ligand>
        <name>FMN</name>
        <dbReference type="ChEBI" id="CHEBI:58210"/>
    </ligand>
</feature>
<evidence type="ECO:0000259" key="7">
    <source>
        <dbReference type="Pfam" id="PF10590"/>
    </source>
</evidence>
<sequence length="218" mass="23917">MPVDDLRQLLRGLPVFPDSMPAFDTSATPGDPGELFAEWLEEAISAGVPAPHAMTLSTVDDGNPTARVLILKNLTGHDWQFATGSGSPKGRQLAAHPHAALTFFWPAVGRQVRIRGAVRPLSSDDGARDFLARPPGSRAEALIGRQSQVLADPAELDAALAEAYARVEDDPDLVASHWTLYGVRAEQVEFWQGNAERRHTRLRYSRTGDTWSKEMLWP</sequence>
<evidence type="ECO:0000256" key="2">
    <source>
        <dbReference type="ARBA" id="ARBA00022630"/>
    </source>
</evidence>
<dbReference type="RefSeq" id="WP_089206862.1">
    <property type="nucleotide sequence ID" value="NZ_FZOD01000007.1"/>
</dbReference>
<dbReference type="SUPFAM" id="SSF50475">
    <property type="entry name" value="FMN-binding split barrel"/>
    <property type="match status" value="1"/>
</dbReference>
<organism evidence="8 9">
    <name type="scientific">Streptosporangium subroseum</name>
    <dbReference type="NCBI Taxonomy" id="106412"/>
    <lineage>
        <taxon>Bacteria</taxon>
        <taxon>Bacillati</taxon>
        <taxon>Actinomycetota</taxon>
        <taxon>Actinomycetes</taxon>
        <taxon>Streptosporangiales</taxon>
        <taxon>Streptosporangiaceae</taxon>
        <taxon>Streptosporangium</taxon>
    </lineage>
</organism>
<dbReference type="InterPro" id="IPR011576">
    <property type="entry name" value="Pyridox_Oxase_N"/>
</dbReference>
<dbReference type="GO" id="GO:0010181">
    <property type="term" value="F:FMN binding"/>
    <property type="evidence" value="ECO:0007669"/>
    <property type="project" value="InterPro"/>
</dbReference>
<dbReference type="AlphaFoldDB" id="A0A239DCD4"/>
<dbReference type="EMBL" id="FZOD01000007">
    <property type="protein sequence ID" value="SNS30076.1"/>
    <property type="molecule type" value="Genomic_DNA"/>
</dbReference>
<dbReference type="InterPro" id="IPR012349">
    <property type="entry name" value="Split_barrel_FMN-bd"/>
</dbReference>
<evidence type="ECO:0000256" key="1">
    <source>
        <dbReference type="ARBA" id="ARBA00007301"/>
    </source>
</evidence>
<dbReference type="Pfam" id="PF10590">
    <property type="entry name" value="PNP_phzG_C"/>
    <property type="match status" value="1"/>
</dbReference>
<feature type="binding site" evidence="5">
    <location>
        <begin position="67"/>
        <end position="72"/>
    </location>
    <ligand>
        <name>FMN</name>
        <dbReference type="ChEBI" id="CHEBI:58210"/>
    </ligand>
</feature>
<feature type="binding site" evidence="5">
    <location>
        <position position="89"/>
    </location>
    <ligand>
        <name>FMN</name>
        <dbReference type="ChEBI" id="CHEBI:58210"/>
    </ligand>
</feature>
<keyword evidence="9" id="KW-1185">Reference proteome</keyword>
<dbReference type="InterPro" id="IPR000659">
    <property type="entry name" value="Pyridox_Oxase"/>
</dbReference>
<feature type="binding site" evidence="5">
    <location>
        <position position="201"/>
    </location>
    <ligand>
        <name>FMN</name>
        <dbReference type="ChEBI" id="CHEBI:58210"/>
    </ligand>
</feature>
<dbReference type="Pfam" id="PF01243">
    <property type="entry name" value="PNPOx_N"/>
    <property type="match status" value="1"/>
</dbReference>
<dbReference type="PIRSF" id="PIRSF000190">
    <property type="entry name" value="Pyd_amn-ph_oxd"/>
    <property type="match status" value="1"/>
</dbReference>